<name>A0A2C5Y113_9HYPO</name>
<accession>A0A2C5Y113</accession>
<evidence type="ECO:0008006" key="5">
    <source>
        <dbReference type="Google" id="ProtNLM"/>
    </source>
</evidence>
<reference evidence="3 4" key="1">
    <citation type="submission" date="2017-06" db="EMBL/GenBank/DDBJ databases">
        <title>Ant-infecting Ophiocordyceps genomes reveal a high diversity of potential behavioral manipulation genes and a possible major role for enterotoxins.</title>
        <authorList>
            <person name="De Bekker C."/>
            <person name="Evans H.C."/>
            <person name="Brachmann A."/>
            <person name="Hughes D.P."/>
        </authorList>
    </citation>
    <scope>NUCLEOTIDE SEQUENCE [LARGE SCALE GENOMIC DNA]</scope>
    <source>
        <strain evidence="3 4">Map64</strain>
    </source>
</reference>
<feature type="chain" id="PRO_5013310622" description="Chitin-binding type-4 domain-containing protein" evidence="2">
    <location>
        <begin position="18"/>
        <end position="402"/>
    </location>
</feature>
<dbReference type="EMBL" id="NJET01000135">
    <property type="protein sequence ID" value="PHH60654.1"/>
    <property type="molecule type" value="Genomic_DNA"/>
</dbReference>
<feature type="region of interest" description="Disordered" evidence="1">
    <location>
        <begin position="301"/>
        <end position="334"/>
    </location>
</feature>
<feature type="compositionally biased region" description="Low complexity" evidence="1">
    <location>
        <begin position="301"/>
        <end position="330"/>
    </location>
</feature>
<dbReference type="AlphaFoldDB" id="A0A2C5Y113"/>
<evidence type="ECO:0000313" key="3">
    <source>
        <dbReference type="EMBL" id="PHH60654.1"/>
    </source>
</evidence>
<dbReference type="Proteomes" id="UP000226192">
    <property type="component" value="Unassembled WGS sequence"/>
</dbReference>
<evidence type="ECO:0000256" key="1">
    <source>
        <dbReference type="SAM" id="MobiDB-lite"/>
    </source>
</evidence>
<gene>
    <name evidence="3" type="ORF">CDD81_1375</name>
</gene>
<evidence type="ECO:0000256" key="2">
    <source>
        <dbReference type="SAM" id="SignalP"/>
    </source>
</evidence>
<organism evidence="3 4">
    <name type="scientific">Ophiocordyceps australis</name>
    <dbReference type="NCBI Taxonomy" id="1399860"/>
    <lineage>
        <taxon>Eukaryota</taxon>
        <taxon>Fungi</taxon>
        <taxon>Dikarya</taxon>
        <taxon>Ascomycota</taxon>
        <taxon>Pezizomycotina</taxon>
        <taxon>Sordariomycetes</taxon>
        <taxon>Hypocreomycetidae</taxon>
        <taxon>Hypocreales</taxon>
        <taxon>Ophiocordycipitaceae</taxon>
        <taxon>Ophiocordyceps</taxon>
    </lineage>
</organism>
<protein>
    <recommendedName>
        <fullName evidence="5">Chitin-binding type-4 domain-containing protein</fullName>
    </recommendedName>
</protein>
<evidence type="ECO:0000313" key="4">
    <source>
        <dbReference type="Proteomes" id="UP000226192"/>
    </source>
</evidence>
<comment type="caution">
    <text evidence="3">The sequence shown here is derived from an EMBL/GenBank/DDBJ whole genome shotgun (WGS) entry which is preliminary data.</text>
</comment>
<keyword evidence="4" id="KW-1185">Reference proteome</keyword>
<dbReference type="PANTHER" id="PTHR36182:SF2">
    <property type="entry name" value="LYTIC POLYSACCHARIDE MONOOXYGENASE"/>
    <property type="match status" value="1"/>
</dbReference>
<keyword evidence="2" id="KW-0732">Signal</keyword>
<dbReference type="STRING" id="1399860.A0A2C5Y113"/>
<feature type="compositionally biased region" description="Low complexity" evidence="1">
    <location>
        <begin position="222"/>
        <end position="245"/>
    </location>
</feature>
<dbReference type="Gene3D" id="2.70.50.70">
    <property type="match status" value="1"/>
</dbReference>
<proteinExistence type="predicted"/>
<dbReference type="PANTHER" id="PTHR36182">
    <property type="entry name" value="PROTEIN, PUTATIVE (AFU_ORTHOLOGUE AFUA_6G10930)-RELATED"/>
    <property type="match status" value="1"/>
</dbReference>
<dbReference type="OrthoDB" id="2342176at2759"/>
<feature type="region of interest" description="Disordered" evidence="1">
    <location>
        <begin position="195"/>
        <end position="280"/>
    </location>
</feature>
<sequence>MLVKLFAVSGLVAIGNAHMVMTNPAPYGESSLTNGPLAADGSDFPCKQRSNVYDAEGASNVYKQGSSQQLTFKGSAVHGGGSCQLSVTKDLKPTKSSVWKVIKSIEGGCPAKGQVGNMAGGAGAANPYKYDFEIPQELAAGNYTLAWTWFNRVGNREMYMNCAPMSVTGSGGSEGFMDSLPDMFVANVGNDCKTKDNDDVEFPDAGAATDLFGQSAPSPPQGAGCKASSGKKSSGSKSSPKSDASVPTSALRTSAVQTSAFQTSAAEASETPDYSEPAVNAEVPGGVFMSVASSQAPAATSAPAATPASSQQAAAPTQAALASSNNSQSAGHAAGSACSVEGSWNCIGGSTFQRCGSGSWSAPMHLPEGITCSPGEGSEISMNTVERNVVKRASRRSLRPAA</sequence>
<feature type="signal peptide" evidence="2">
    <location>
        <begin position="1"/>
        <end position="17"/>
    </location>
</feature>
<feature type="compositionally biased region" description="Polar residues" evidence="1">
    <location>
        <begin position="246"/>
        <end position="266"/>
    </location>
</feature>